<dbReference type="PANTHER" id="PTHR33529">
    <property type="entry name" value="SLR0882 PROTEIN-RELATED"/>
    <property type="match status" value="1"/>
</dbReference>
<dbReference type="EMBL" id="JBHUEJ010000033">
    <property type="protein sequence ID" value="MFD1711735.1"/>
    <property type="molecule type" value="Genomic_DNA"/>
</dbReference>
<keyword evidence="5 6" id="KW-0472">Membrane</keyword>
<evidence type="ECO:0000256" key="2">
    <source>
        <dbReference type="ARBA" id="ARBA00022475"/>
    </source>
</evidence>
<dbReference type="RefSeq" id="WP_147914315.1">
    <property type="nucleotide sequence ID" value="NZ_JBHUEJ010000033.1"/>
</dbReference>
<feature type="transmembrane region" description="Helical" evidence="6">
    <location>
        <begin position="102"/>
        <end position="125"/>
    </location>
</feature>
<keyword evidence="3 6" id="KW-0812">Transmembrane</keyword>
<evidence type="ECO:0000256" key="1">
    <source>
        <dbReference type="ARBA" id="ARBA00004651"/>
    </source>
</evidence>
<dbReference type="Proteomes" id="UP001597304">
    <property type="component" value="Unassembled WGS sequence"/>
</dbReference>
<dbReference type="InterPro" id="IPR005495">
    <property type="entry name" value="LptG/LptF_permease"/>
</dbReference>
<protein>
    <submittedName>
        <fullName evidence="7">LPS export ABC transporter permease LptG</fullName>
    </submittedName>
</protein>
<accession>A0ABW4KUM8</accession>
<feature type="transmembrane region" description="Helical" evidence="6">
    <location>
        <begin position="12"/>
        <end position="30"/>
    </location>
</feature>
<sequence length="368" mass="41183">MRTIRRLIYTEILRSVGFVTVAFLALFFFFDFVDQFGELRRGAEHGYSVGYALLYVALQLPNHLYELLPITVLIGTIYVMARLAESSEYTILRTSGLGPQRALVTLLSLGLGFVALTFVFGDYVAPAANRASQQLQARFLGDITIGRTGAWMKDRQASHNYSVNVGALASDGTLGQVRIFEFDQTGGQLTSATSAAKGTFEPDGWQLHDVVRRVYVSTDPNNPTLKFEKLADLRWPTTISMDMVAAALLSPDKMQTLDLYQYINHLQANGQSAQRYEIEFWRKVFYPLSCLVMMVLALPFAYLHFRSGNIAGYVFMGVLVGISFFLLNNVFGFVGNLRNWEPWVAAALPGILYSLLSLGAFSWLVLRR</sequence>
<evidence type="ECO:0000256" key="6">
    <source>
        <dbReference type="SAM" id="Phobius"/>
    </source>
</evidence>
<keyword evidence="2" id="KW-1003">Cell membrane</keyword>
<keyword evidence="8" id="KW-1185">Reference proteome</keyword>
<proteinExistence type="predicted"/>
<name>A0ABW4KUM8_9BURK</name>
<reference evidence="8" key="1">
    <citation type="journal article" date="2019" name="Int. J. Syst. Evol. Microbiol.">
        <title>The Global Catalogue of Microorganisms (GCM) 10K type strain sequencing project: providing services to taxonomists for standard genome sequencing and annotation.</title>
        <authorList>
            <consortium name="The Broad Institute Genomics Platform"/>
            <consortium name="The Broad Institute Genome Sequencing Center for Infectious Disease"/>
            <person name="Wu L."/>
            <person name="Ma J."/>
        </authorList>
    </citation>
    <scope>NUCLEOTIDE SEQUENCE [LARGE SCALE GENOMIC DNA]</scope>
    <source>
        <strain evidence="8">LMG 29247</strain>
    </source>
</reference>
<evidence type="ECO:0000313" key="7">
    <source>
        <dbReference type="EMBL" id="MFD1711735.1"/>
    </source>
</evidence>
<feature type="transmembrane region" description="Helical" evidence="6">
    <location>
        <begin position="63"/>
        <end position="81"/>
    </location>
</feature>
<organism evidence="7 8">
    <name type="scientific">Ottowia flava</name>
    <dbReference type="NCBI Taxonomy" id="2675430"/>
    <lineage>
        <taxon>Bacteria</taxon>
        <taxon>Pseudomonadati</taxon>
        <taxon>Pseudomonadota</taxon>
        <taxon>Betaproteobacteria</taxon>
        <taxon>Burkholderiales</taxon>
        <taxon>Comamonadaceae</taxon>
        <taxon>Ottowia</taxon>
    </lineage>
</organism>
<evidence type="ECO:0000256" key="4">
    <source>
        <dbReference type="ARBA" id="ARBA00022989"/>
    </source>
</evidence>
<dbReference type="InterPro" id="IPR030923">
    <property type="entry name" value="LptG"/>
</dbReference>
<feature type="transmembrane region" description="Helical" evidence="6">
    <location>
        <begin position="310"/>
        <end position="331"/>
    </location>
</feature>
<comment type="caution">
    <text evidence="7">The sequence shown here is derived from an EMBL/GenBank/DDBJ whole genome shotgun (WGS) entry which is preliminary data.</text>
</comment>
<feature type="transmembrane region" description="Helical" evidence="6">
    <location>
        <begin position="343"/>
        <end position="366"/>
    </location>
</feature>
<keyword evidence="4 6" id="KW-1133">Transmembrane helix</keyword>
<dbReference type="NCBIfam" id="TIGR04408">
    <property type="entry name" value="LptG_lptG"/>
    <property type="match status" value="1"/>
</dbReference>
<evidence type="ECO:0000256" key="5">
    <source>
        <dbReference type="ARBA" id="ARBA00023136"/>
    </source>
</evidence>
<gene>
    <name evidence="7" type="primary">lptG</name>
    <name evidence="7" type="ORF">ACFSF0_14050</name>
</gene>
<evidence type="ECO:0000313" key="8">
    <source>
        <dbReference type="Proteomes" id="UP001597304"/>
    </source>
</evidence>
<evidence type="ECO:0000256" key="3">
    <source>
        <dbReference type="ARBA" id="ARBA00022692"/>
    </source>
</evidence>
<dbReference type="Pfam" id="PF03739">
    <property type="entry name" value="LptF_LptG"/>
    <property type="match status" value="1"/>
</dbReference>
<dbReference type="PANTHER" id="PTHR33529:SF2">
    <property type="entry name" value="LIPOPOLYSACCHARIDE EXPORT SYSTEM PERMEASE PROTEIN LPTG"/>
    <property type="match status" value="1"/>
</dbReference>
<feature type="transmembrane region" description="Helical" evidence="6">
    <location>
        <begin position="284"/>
        <end position="303"/>
    </location>
</feature>
<comment type="subcellular location">
    <subcellularLocation>
        <location evidence="1">Cell membrane</location>
        <topology evidence="1">Multi-pass membrane protein</topology>
    </subcellularLocation>
</comment>